<reference evidence="2 3" key="1">
    <citation type="submission" date="2018-11" db="EMBL/GenBank/DDBJ databases">
        <title>Genome assembly of Steccherinum ochraceum LE-BIN_3174, the white-rot fungus of the Steccherinaceae family (The Residual Polyporoid clade, Polyporales, Basidiomycota).</title>
        <authorList>
            <person name="Fedorova T.V."/>
            <person name="Glazunova O.A."/>
            <person name="Landesman E.O."/>
            <person name="Moiseenko K.V."/>
            <person name="Psurtseva N.V."/>
            <person name="Savinova O.S."/>
            <person name="Shakhova N.V."/>
            <person name="Tyazhelova T.V."/>
            <person name="Vasina D.V."/>
        </authorList>
    </citation>
    <scope>NUCLEOTIDE SEQUENCE [LARGE SCALE GENOMIC DNA]</scope>
    <source>
        <strain evidence="2 3">LE-BIN_3174</strain>
    </source>
</reference>
<proteinExistence type="predicted"/>
<evidence type="ECO:0000259" key="1">
    <source>
        <dbReference type="Pfam" id="PF12697"/>
    </source>
</evidence>
<organism evidence="2 3">
    <name type="scientific">Steccherinum ochraceum</name>
    <dbReference type="NCBI Taxonomy" id="92696"/>
    <lineage>
        <taxon>Eukaryota</taxon>
        <taxon>Fungi</taxon>
        <taxon>Dikarya</taxon>
        <taxon>Basidiomycota</taxon>
        <taxon>Agaricomycotina</taxon>
        <taxon>Agaricomycetes</taxon>
        <taxon>Polyporales</taxon>
        <taxon>Steccherinaceae</taxon>
        <taxon>Steccherinum</taxon>
    </lineage>
</organism>
<dbReference type="InterPro" id="IPR029058">
    <property type="entry name" value="AB_hydrolase_fold"/>
</dbReference>
<dbReference type="InterPro" id="IPR000073">
    <property type="entry name" value="AB_hydrolase_1"/>
</dbReference>
<dbReference type="PANTHER" id="PTHR43798">
    <property type="entry name" value="MONOACYLGLYCEROL LIPASE"/>
    <property type="match status" value="1"/>
</dbReference>
<dbReference type="AlphaFoldDB" id="A0A4R0R928"/>
<keyword evidence="3" id="KW-1185">Reference proteome</keyword>
<dbReference type="Gene3D" id="3.40.50.1820">
    <property type="entry name" value="alpha/beta hydrolase"/>
    <property type="match status" value="1"/>
</dbReference>
<feature type="domain" description="AB hydrolase-1" evidence="1">
    <location>
        <begin position="38"/>
        <end position="282"/>
    </location>
</feature>
<dbReference type="EMBL" id="RWJN01000245">
    <property type="protein sequence ID" value="TCD64281.1"/>
    <property type="molecule type" value="Genomic_DNA"/>
</dbReference>
<dbReference type="OrthoDB" id="2498029at2759"/>
<evidence type="ECO:0000313" key="3">
    <source>
        <dbReference type="Proteomes" id="UP000292702"/>
    </source>
</evidence>
<name>A0A4R0R928_9APHY</name>
<evidence type="ECO:0000313" key="2">
    <source>
        <dbReference type="EMBL" id="TCD64281.1"/>
    </source>
</evidence>
<dbReference type="Pfam" id="PF12697">
    <property type="entry name" value="Abhydrolase_6"/>
    <property type="match status" value="1"/>
</dbReference>
<gene>
    <name evidence="2" type="ORF">EIP91_004289</name>
</gene>
<dbReference type="InterPro" id="IPR050266">
    <property type="entry name" value="AB_hydrolase_sf"/>
</dbReference>
<comment type="caution">
    <text evidence="2">The sequence shown here is derived from an EMBL/GenBank/DDBJ whole genome shotgun (WGS) entry which is preliminary data.</text>
</comment>
<dbReference type="PANTHER" id="PTHR43798:SF33">
    <property type="entry name" value="HYDROLASE, PUTATIVE (AFU_ORTHOLOGUE AFUA_2G14860)-RELATED"/>
    <property type="match status" value="1"/>
</dbReference>
<accession>A0A4R0R928</accession>
<dbReference type="GO" id="GO:0016020">
    <property type="term" value="C:membrane"/>
    <property type="evidence" value="ECO:0007669"/>
    <property type="project" value="TreeGrafter"/>
</dbReference>
<dbReference type="Proteomes" id="UP000292702">
    <property type="component" value="Unassembled WGS sequence"/>
</dbReference>
<protein>
    <recommendedName>
        <fullName evidence="1">AB hydrolase-1 domain-containing protein</fullName>
    </recommendedName>
</protein>
<sequence>MSSFNVAPQTVTLSSGIQLYTERVTSKHAPSSDAQTTIVLTHGLGGSTNMYYPIYADLLSAFPTATLLAYDHAGMSNSPPPSIAEMTWSNYSRILGDLLEQEVPTGKIILVAHSASTFLVCQYLLNSPANLSRITHAVLIGGPMNTPIPQRQVDSLTTVTKVVEEKGGAAVIDSVLSVWTGKSEFTRSGLGSALTRALFNQQPHKHFASLFKSFIEAVGTTTLPLENYPRSVKTMILFGLEDEVIPLDQMEIVAKRITGAKFVTMPKTGHSPQLEDPAATAAHIIHFVKL</sequence>
<dbReference type="STRING" id="92696.A0A4R0R928"/>
<dbReference type="SUPFAM" id="SSF53474">
    <property type="entry name" value="alpha/beta-Hydrolases"/>
    <property type="match status" value="1"/>
</dbReference>